<reference evidence="1 2" key="1">
    <citation type="journal article" date="2019" name="Commun. Biol.">
        <title>The bagworm genome reveals a unique fibroin gene that provides high tensile strength.</title>
        <authorList>
            <person name="Kono N."/>
            <person name="Nakamura H."/>
            <person name="Ohtoshi R."/>
            <person name="Tomita M."/>
            <person name="Numata K."/>
            <person name="Arakawa K."/>
        </authorList>
    </citation>
    <scope>NUCLEOTIDE SEQUENCE [LARGE SCALE GENOMIC DNA]</scope>
</reference>
<name>A0A4C2AE28_EUMVA</name>
<evidence type="ECO:0000313" key="2">
    <source>
        <dbReference type="Proteomes" id="UP000299102"/>
    </source>
</evidence>
<comment type="caution">
    <text evidence="1">The sequence shown here is derived from an EMBL/GenBank/DDBJ whole genome shotgun (WGS) entry which is preliminary data.</text>
</comment>
<dbReference type="EMBL" id="BGZK01002865">
    <property type="protein sequence ID" value="GBP97087.1"/>
    <property type="molecule type" value="Genomic_DNA"/>
</dbReference>
<protein>
    <submittedName>
        <fullName evidence="1">Uncharacterized protein</fullName>
    </submittedName>
</protein>
<organism evidence="1 2">
    <name type="scientific">Eumeta variegata</name>
    <name type="common">Bagworm moth</name>
    <name type="synonym">Eumeta japonica</name>
    <dbReference type="NCBI Taxonomy" id="151549"/>
    <lineage>
        <taxon>Eukaryota</taxon>
        <taxon>Metazoa</taxon>
        <taxon>Ecdysozoa</taxon>
        <taxon>Arthropoda</taxon>
        <taxon>Hexapoda</taxon>
        <taxon>Insecta</taxon>
        <taxon>Pterygota</taxon>
        <taxon>Neoptera</taxon>
        <taxon>Endopterygota</taxon>
        <taxon>Lepidoptera</taxon>
        <taxon>Glossata</taxon>
        <taxon>Ditrysia</taxon>
        <taxon>Tineoidea</taxon>
        <taxon>Psychidae</taxon>
        <taxon>Oiketicinae</taxon>
        <taxon>Eumeta</taxon>
    </lineage>
</organism>
<dbReference type="Proteomes" id="UP000299102">
    <property type="component" value="Unassembled WGS sequence"/>
</dbReference>
<gene>
    <name evidence="1" type="ORF">EVAR_101086_1</name>
</gene>
<keyword evidence="2" id="KW-1185">Reference proteome</keyword>
<accession>A0A4C2AE28</accession>
<dbReference type="AlphaFoldDB" id="A0A4C2AE28"/>
<proteinExistence type="predicted"/>
<sequence length="110" mass="12125">MHRELGAIIAASTNAAPMQTYNQITAPKRSWRRVKNFHSRFQRYSELDSDSIFDLGSAFGCNLGRFGSDFRPAYSSDPCSILVPIAMPFLGYEGHESDGAAKGYNGVATR</sequence>
<evidence type="ECO:0000313" key="1">
    <source>
        <dbReference type="EMBL" id="GBP97087.1"/>
    </source>
</evidence>